<name>A0A1T4YMU4_9MICO</name>
<gene>
    <name evidence="1" type="ORF">SAMN06295879_3669</name>
</gene>
<dbReference type="EMBL" id="FUYG01000014">
    <property type="protein sequence ID" value="SKB03147.1"/>
    <property type="molecule type" value="Genomic_DNA"/>
</dbReference>
<reference evidence="2" key="1">
    <citation type="submission" date="2017-02" db="EMBL/GenBank/DDBJ databases">
        <authorList>
            <person name="Varghese N."/>
            <person name="Submissions S."/>
        </authorList>
    </citation>
    <scope>NUCLEOTIDE SEQUENCE [LARGE SCALE GENOMIC DNA]</scope>
    <source>
        <strain evidence="2">VKM Ac-2052</strain>
    </source>
</reference>
<evidence type="ECO:0000313" key="1">
    <source>
        <dbReference type="EMBL" id="SKB03147.1"/>
    </source>
</evidence>
<proteinExistence type="predicted"/>
<organism evidence="1 2">
    <name type="scientific">Agreia bicolorata</name>
    <dbReference type="NCBI Taxonomy" id="110935"/>
    <lineage>
        <taxon>Bacteria</taxon>
        <taxon>Bacillati</taxon>
        <taxon>Actinomycetota</taxon>
        <taxon>Actinomycetes</taxon>
        <taxon>Micrococcales</taxon>
        <taxon>Microbacteriaceae</taxon>
        <taxon>Agreia</taxon>
    </lineage>
</organism>
<accession>A0A1T4YMU4</accession>
<evidence type="ECO:0000313" key="2">
    <source>
        <dbReference type="Proteomes" id="UP000189735"/>
    </source>
</evidence>
<dbReference type="Proteomes" id="UP000189735">
    <property type="component" value="Unassembled WGS sequence"/>
</dbReference>
<dbReference type="AlphaFoldDB" id="A0A1T4YMU4"/>
<protein>
    <submittedName>
        <fullName evidence="1">Uncharacterized protein</fullName>
    </submittedName>
</protein>
<sequence length="294" mass="32433">MNDLGGSTFRGVIATTKPTVLASGERVVFARQALEGMIAQIDAEFIPLNQEHLTLYPPTGRIIGGSLEPTNDGYEALVVEGVALPIRDQSADEDPFALLGEIQEEAPETISVTVQVETRNFELADWKTIAEASPLPVEEVQKWSSLPPIEWLIAIPVTWGAAKFAGSFFERLGGLTAETLTRWIGKASNFAKESHRDRFVTLSFDLPDGRRLMGFVPFSPDTDLVMLGDAVDDAAELAEIAGAWRETTGVDARIIAYLYSAGKWRLAWFVTDSMVFRTPYFIEHLPDPLRFLGE</sequence>